<proteinExistence type="predicted"/>
<evidence type="ECO:0000313" key="2">
    <source>
        <dbReference type="Proteomes" id="UP000198379"/>
    </source>
</evidence>
<dbReference type="EMBL" id="FZNY01000001">
    <property type="protein sequence ID" value="SNR49148.1"/>
    <property type="molecule type" value="Genomic_DNA"/>
</dbReference>
<accession>A0A238WRW6</accession>
<organism evidence="1 2">
    <name type="scientific">Dokdonia pacifica</name>
    <dbReference type="NCBI Taxonomy" id="1627892"/>
    <lineage>
        <taxon>Bacteria</taxon>
        <taxon>Pseudomonadati</taxon>
        <taxon>Bacteroidota</taxon>
        <taxon>Flavobacteriia</taxon>
        <taxon>Flavobacteriales</taxon>
        <taxon>Flavobacteriaceae</taxon>
        <taxon>Dokdonia</taxon>
    </lineage>
</organism>
<dbReference type="Proteomes" id="UP000198379">
    <property type="component" value="Unassembled WGS sequence"/>
</dbReference>
<name>A0A238WRW6_9FLAO</name>
<sequence>MNFMKDEQLRIMFLHNEFRDSVKLIRLGFAEIQNISLDNNFYHLPLQLLSSGIERFLKCYICLGFHGENNTFPELKMLKNHGHDIQKLKKTITEKYFSIRHSNDEYLKKDRDFISNDKNLNQLLYLLSEFGKFARYHNFDIVTGHSKPSINVEKEWEEFETKLLKDDNTLFKHLKKLYKKPNDDEMYISINIKIITILEKFIRGLSKQFTFVDLGELAKQFSPELFDFMSIDDKDLGKTNYNLLQK</sequence>
<evidence type="ECO:0000313" key="1">
    <source>
        <dbReference type="EMBL" id="SNR49148.1"/>
    </source>
</evidence>
<protein>
    <submittedName>
        <fullName evidence="1">Uncharacterized protein</fullName>
    </submittedName>
</protein>
<dbReference type="AlphaFoldDB" id="A0A238WRW6"/>
<reference evidence="1 2" key="1">
    <citation type="submission" date="2017-06" db="EMBL/GenBank/DDBJ databases">
        <authorList>
            <person name="Kim H.J."/>
            <person name="Triplett B.A."/>
        </authorList>
    </citation>
    <scope>NUCLEOTIDE SEQUENCE [LARGE SCALE GENOMIC DNA]</scope>
    <source>
        <strain evidence="1 2">DSM 25597</strain>
    </source>
</reference>
<gene>
    <name evidence="1" type="ORF">SAMN06265376_1011400</name>
</gene>
<keyword evidence="2" id="KW-1185">Reference proteome</keyword>